<dbReference type="InterPro" id="IPR051722">
    <property type="entry name" value="Endocytosis_PI4K-reg_protein"/>
</dbReference>
<dbReference type="SUPFAM" id="SSF48452">
    <property type="entry name" value="TPR-like"/>
    <property type="match status" value="1"/>
</dbReference>
<feature type="compositionally biased region" description="Low complexity" evidence="5">
    <location>
        <begin position="1012"/>
        <end position="1023"/>
    </location>
</feature>
<organism evidence="6 7">
    <name type="scientific">Leucocoprinus birnbaumii</name>
    <dbReference type="NCBI Taxonomy" id="56174"/>
    <lineage>
        <taxon>Eukaryota</taxon>
        <taxon>Fungi</taxon>
        <taxon>Dikarya</taxon>
        <taxon>Basidiomycota</taxon>
        <taxon>Agaricomycotina</taxon>
        <taxon>Agaricomycetes</taxon>
        <taxon>Agaricomycetidae</taxon>
        <taxon>Agaricales</taxon>
        <taxon>Agaricineae</taxon>
        <taxon>Agaricaceae</taxon>
        <taxon>Leucocoprinus</taxon>
    </lineage>
</organism>
<evidence type="ECO:0000256" key="3">
    <source>
        <dbReference type="PROSITE-ProRule" id="PRU00339"/>
    </source>
</evidence>
<evidence type="ECO:0000256" key="2">
    <source>
        <dbReference type="ARBA" id="ARBA00038251"/>
    </source>
</evidence>
<dbReference type="InterPro" id="IPR011990">
    <property type="entry name" value="TPR-like_helical_dom_sf"/>
</dbReference>
<dbReference type="AlphaFoldDB" id="A0AAD5YR98"/>
<name>A0AAD5YR98_9AGAR</name>
<dbReference type="InterPro" id="IPR019734">
    <property type="entry name" value="TPR_rpt"/>
</dbReference>
<dbReference type="Gene3D" id="1.25.40.10">
    <property type="entry name" value="Tetratricopeptide repeat domain"/>
    <property type="match status" value="2"/>
</dbReference>
<comment type="similarity">
    <text evidence="2">Belongs to the YPP1 family.</text>
</comment>
<evidence type="ECO:0000256" key="4">
    <source>
        <dbReference type="SAM" id="Coils"/>
    </source>
</evidence>
<feature type="region of interest" description="Disordered" evidence="5">
    <location>
        <begin position="1116"/>
        <end position="1169"/>
    </location>
</feature>
<feature type="region of interest" description="Disordered" evidence="5">
    <location>
        <begin position="884"/>
        <end position="904"/>
    </location>
</feature>
<feature type="region of interest" description="Disordered" evidence="5">
    <location>
        <begin position="623"/>
        <end position="687"/>
    </location>
</feature>
<evidence type="ECO:0000313" key="7">
    <source>
        <dbReference type="Proteomes" id="UP001213000"/>
    </source>
</evidence>
<dbReference type="PROSITE" id="PS50005">
    <property type="entry name" value="TPR"/>
    <property type="match status" value="1"/>
</dbReference>
<feature type="compositionally biased region" description="Acidic residues" evidence="5">
    <location>
        <begin position="630"/>
        <end position="646"/>
    </location>
</feature>
<evidence type="ECO:0000256" key="5">
    <source>
        <dbReference type="SAM" id="MobiDB-lite"/>
    </source>
</evidence>
<feature type="compositionally biased region" description="Pro residues" evidence="5">
    <location>
        <begin position="1144"/>
        <end position="1157"/>
    </location>
</feature>
<comment type="caution">
    <text evidence="6">The sequence shown here is derived from an EMBL/GenBank/DDBJ whole genome shotgun (WGS) entry which is preliminary data.</text>
</comment>
<dbReference type="PANTHER" id="PTHR23083:SF464">
    <property type="entry name" value="TETRATRICOPEPTIDE REPEAT DOMAIN 7, ISOFORM A"/>
    <property type="match status" value="1"/>
</dbReference>
<feature type="coiled-coil region" evidence="4">
    <location>
        <begin position="93"/>
        <end position="120"/>
    </location>
</feature>
<feature type="repeat" description="TPR" evidence="3">
    <location>
        <begin position="1070"/>
        <end position="1103"/>
    </location>
</feature>
<evidence type="ECO:0008006" key="8">
    <source>
        <dbReference type="Google" id="ProtNLM"/>
    </source>
</evidence>
<dbReference type="EMBL" id="JANIEX010001245">
    <property type="protein sequence ID" value="KAJ3560060.1"/>
    <property type="molecule type" value="Genomic_DNA"/>
</dbReference>
<feature type="compositionally biased region" description="Low complexity" evidence="5">
    <location>
        <begin position="1116"/>
        <end position="1139"/>
    </location>
</feature>
<dbReference type="PANTHER" id="PTHR23083">
    <property type="entry name" value="TETRATRICOPEPTIDE REPEAT PROTEIN, TPR"/>
    <property type="match status" value="1"/>
</dbReference>
<protein>
    <recommendedName>
        <fullName evidence="8">TPR-like protein</fullName>
    </recommendedName>
</protein>
<feature type="compositionally biased region" description="Pro residues" evidence="5">
    <location>
        <begin position="1000"/>
        <end position="1011"/>
    </location>
</feature>
<feature type="compositionally biased region" description="Basic and acidic residues" evidence="5">
    <location>
        <begin position="894"/>
        <end position="904"/>
    </location>
</feature>
<comment type="function">
    <text evidence="1">Involved in endocytosis.</text>
</comment>
<feature type="region of interest" description="Disordered" evidence="5">
    <location>
        <begin position="992"/>
        <end position="1025"/>
    </location>
</feature>
<evidence type="ECO:0000256" key="1">
    <source>
        <dbReference type="ARBA" id="ARBA00002550"/>
    </source>
</evidence>
<keyword evidence="3" id="KW-0802">TPR repeat</keyword>
<accession>A0AAD5YR98</accession>
<gene>
    <name evidence="6" type="ORF">NP233_g11081</name>
</gene>
<dbReference type="SMART" id="SM00028">
    <property type="entry name" value="TPR"/>
    <property type="match status" value="5"/>
</dbReference>
<proteinExistence type="inferred from homology"/>
<reference evidence="6" key="1">
    <citation type="submission" date="2022-07" db="EMBL/GenBank/DDBJ databases">
        <title>Genome Sequence of Leucocoprinus birnbaumii.</title>
        <authorList>
            <person name="Buettner E."/>
        </authorList>
    </citation>
    <scope>NUCLEOTIDE SEQUENCE</scope>
    <source>
        <strain evidence="6">VT141</strain>
    </source>
</reference>
<dbReference type="Pfam" id="PF13181">
    <property type="entry name" value="TPR_8"/>
    <property type="match status" value="2"/>
</dbReference>
<evidence type="ECO:0000313" key="6">
    <source>
        <dbReference type="EMBL" id="KAJ3560060.1"/>
    </source>
</evidence>
<sequence length="1242" mass="138056">MSNPKERHYWSQLRAALTAGQWRSSFPAKAPNATPLPWSELFRKFNKHCVGFQDVSEIALQTRVLGSLLATDTDDEDVIGNSVQPPLDIGIECTLSSERIEELQANYESLKSAKESNSLNFTLAYFAFALNKPEECLAYISRISDVVMLQSHIPTPNPQHASGASFMTLSDSSLPEIRDGRAWAMTETFRSICLQGMSYEKLYPSEPLRALKAYQIALPLFTILTSEFTLPSSTQATGKLDFTPFYQLRELWRWVERLLWRAIVLSARLYEVHEDEPTNGSPESLWVWFDHYAKCSAGWPATFRTAHRSTVTTIYLRAFVLRYRVLSESPVYIPKTPAWLHQARTLCTDYRMILSASTKFPRAGEKNIKVEEFVDLCVAVWEAAGGMGEHAGWVIDILWWATRYTFNSPRIYRHMTRLFHLSGDTPLAIRTLKLYVQIVGKSYQASREGLHEEDIDSDSNWVQTLVFGMRMICRYAVANNDEESIEDVKYAGTLIEKARSRLSEDETSLTSSLLLAEGVWHSVMALKEEDPYTRPNRLLASHQSIIRSIQTQPSSSGYFHLAISFARSGGPWRDLDKAIESAGLALEADPKEIRYWHLLGLLLSAKEKWREAVEILERGAELDREVSGELTDDEGDDGNEDDDDEAQQNGGLKPETIGLNGHTVPPPSEQSDIIHSTISPPSPPQAPKAKLYPAYKYAYVLSPNESTFPPASSLIRSMLEKSPPSKRDVYEYSLQLRMTQVALNEVVEGPEGAECKWVEVFAWIAEKKGVLGNSDHSHRQSMESGFPSSMMDKTFATTQTQVPTAAAATGVGDGVAADGVVADQHEAGISPIGTTHSALLAPTPIPITISPATPTTDSFPPNASEPNPMDEVLSQRSGFIGSEKKNSLRVKRSTSIDRGDTNKTKEKVQAVQQMLKNRVHKGRQGITTVSRKIGHGVRIGRHHGGLRRSNSTPDFHEVIRNASYQASSIHSRRRLGSFLQLNDSRNRAASTTLTTTDSIMPPPPPPPPPLPQTATTQQTSSKPMNNWQIRENRLLSQLWLMSAATFRRLGKIEQAKGAIQEAEVKDEANPGVWVQLGLYYLALRHREHAIDAFQKALMIDTDHVPATVHLSSIYLTPSKSQSPQPQASSSVASSPTEATTIDKLPPPHNPPQYPPPSSSAHSSTKLDIQDTTDRSNVDLAAGLLSHLTQGKGWDVPEAWYFLAKAYGVQGRKEKEVEALRLALQLTEGRGVREVGSAIGWCI</sequence>
<keyword evidence="7" id="KW-1185">Reference proteome</keyword>
<dbReference type="Proteomes" id="UP001213000">
    <property type="component" value="Unassembled WGS sequence"/>
</dbReference>
<keyword evidence="4" id="KW-0175">Coiled coil</keyword>